<dbReference type="STRING" id="294935.ATN88_02415"/>
<dbReference type="InterPro" id="IPR001763">
    <property type="entry name" value="Rhodanese-like_dom"/>
</dbReference>
<organism evidence="2 3">
    <name type="scientific">Enterovibrio coralii</name>
    <dbReference type="NCBI Taxonomy" id="294935"/>
    <lineage>
        <taxon>Bacteria</taxon>
        <taxon>Pseudomonadati</taxon>
        <taxon>Pseudomonadota</taxon>
        <taxon>Gammaproteobacteria</taxon>
        <taxon>Vibrionales</taxon>
        <taxon>Vibrionaceae</taxon>
        <taxon>Enterovibrio</taxon>
    </lineage>
</organism>
<dbReference type="RefSeq" id="WP_067416780.1">
    <property type="nucleotide sequence ID" value="NZ_LNTY01000034.1"/>
</dbReference>
<reference evidence="2 3" key="1">
    <citation type="submission" date="2015-11" db="EMBL/GenBank/DDBJ databases">
        <title>Genomic Taxonomy of the Vibrionaceae.</title>
        <authorList>
            <person name="Gomez-Gil B."/>
            <person name="Enciso-Ibarra J."/>
        </authorList>
    </citation>
    <scope>NUCLEOTIDE SEQUENCE [LARGE SCALE GENOMIC DNA]</scope>
    <source>
        <strain evidence="2 3">CAIM 912</strain>
    </source>
</reference>
<dbReference type="CDD" id="cd00158">
    <property type="entry name" value="RHOD"/>
    <property type="match status" value="1"/>
</dbReference>
<gene>
    <name evidence="2" type="ORF">ATN88_02415</name>
</gene>
<proteinExistence type="predicted"/>
<accession>A0A135I820</accession>
<dbReference type="EMBL" id="LNTY01000034">
    <property type="protein sequence ID" value="KXF81558.1"/>
    <property type="molecule type" value="Genomic_DNA"/>
</dbReference>
<protein>
    <recommendedName>
        <fullName evidence="1">Rhodanese domain-containing protein</fullName>
    </recommendedName>
</protein>
<evidence type="ECO:0000313" key="2">
    <source>
        <dbReference type="EMBL" id="KXF81558.1"/>
    </source>
</evidence>
<dbReference type="Gene3D" id="3.40.250.10">
    <property type="entry name" value="Rhodanese-like domain"/>
    <property type="match status" value="1"/>
</dbReference>
<dbReference type="Proteomes" id="UP000070529">
    <property type="component" value="Unassembled WGS sequence"/>
</dbReference>
<keyword evidence="3" id="KW-1185">Reference proteome</keyword>
<dbReference type="PROSITE" id="PS50206">
    <property type="entry name" value="RHODANESE_3"/>
    <property type="match status" value="1"/>
</dbReference>
<dbReference type="OrthoDB" id="9814704at2"/>
<dbReference type="InterPro" id="IPR036873">
    <property type="entry name" value="Rhodanese-like_dom_sf"/>
</dbReference>
<evidence type="ECO:0000259" key="1">
    <source>
        <dbReference type="PROSITE" id="PS50206"/>
    </source>
</evidence>
<dbReference type="AlphaFoldDB" id="A0A135I820"/>
<feature type="domain" description="Rhodanese" evidence="1">
    <location>
        <begin position="22"/>
        <end position="111"/>
    </location>
</feature>
<evidence type="ECO:0000313" key="3">
    <source>
        <dbReference type="Proteomes" id="UP000070529"/>
    </source>
</evidence>
<sequence>MRRSNANPILVILFLFLFSAVTRAETVWIDTRSSFEHFFDNIEGDARISHGDIVEEVSKLYPDKNTEIGLYCVRGVRAGKAMEALQRAGYENVFNAGSIDEARAARGMADDE</sequence>
<dbReference type="Pfam" id="PF00581">
    <property type="entry name" value="Rhodanese"/>
    <property type="match status" value="1"/>
</dbReference>
<dbReference type="SUPFAM" id="SSF52821">
    <property type="entry name" value="Rhodanese/Cell cycle control phosphatase"/>
    <property type="match status" value="1"/>
</dbReference>
<comment type="caution">
    <text evidence="2">The sequence shown here is derived from an EMBL/GenBank/DDBJ whole genome shotgun (WGS) entry which is preliminary data.</text>
</comment>
<dbReference type="SMART" id="SM00450">
    <property type="entry name" value="RHOD"/>
    <property type="match status" value="1"/>
</dbReference>
<name>A0A135I820_9GAMM</name>